<gene>
    <name evidence="2" type="ORF">EV664_10840</name>
</gene>
<dbReference type="InterPro" id="IPR016040">
    <property type="entry name" value="NAD(P)-bd_dom"/>
</dbReference>
<protein>
    <submittedName>
        <fullName evidence="2">Nucleoside-diphosphate-sugar epimerase</fullName>
    </submittedName>
</protein>
<dbReference type="InterPro" id="IPR036291">
    <property type="entry name" value="NAD(P)-bd_dom_sf"/>
</dbReference>
<proteinExistence type="predicted"/>
<dbReference type="PANTHER" id="PTHR48079:SF6">
    <property type="entry name" value="NAD(P)-BINDING DOMAIN-CONTAINING PROTEIN-RELATED"/>
    <property type="match status" value="1"/>
</dbReference>
<dbReference type="GO" id="GO:0004029">
    <property type="term" value="F:aldehyde dehydrogenase (NAD+) activity"/>
    <property type="evidence" value="ECO:0007669"/>
    <property type="project" value="TreeGrafter"/>
</dbReference>
<dbReference type="EMBL" id="SNWD01000008">
    <property type="protein sequence ID" value="TDN81099.1"/>
    <property type="molecule type" value="Genomic_DNA"/>
</dbReference>
<sequence length="301" mass="32412">MTTLAITGGTGFVGGHLIAMAVERGHQVRALTRRDQPERAGVTWIRGALDDTASLAELVTGADAVIHVAGVVNAPDRAGFADGNIEGTRAMLNAAQAAGVRRFVHVSSLAAREPELSDYGWSKAQADKLVKASPFHWSIVRPPAIYGPGDFEMLELFRLAKYHLALLPPGGRLSVLHANDLCRLLLALTDSDEARLVFDPDDGALNGWSHADFARAIGKAVGKRVLTLSCPRSAVMAGARIDRLLRGDKAKLTPDRAAYFCHPDWVSNPAHRPPAKLWQPQIPTAQGLADTAQWYRAQGLL</sequence>
<dbReference type="Pfam" id="PF13460">
    <property type="entry name" value="NAD_binding_10"/>
    <property type="match status" value="1"/>
</dbReference>
<dbReference type="OrthoDB" id="9814124at2"/>
<dbReference type="PANTHER" id="PTHR48079">
    <property type="entry name" value="PROTEIN YEEZ"/>
    <property type="match status" value="1"/>
</dbReference>
<feature type="domain" description="NAD(P)-binding" evidence="1">
    <location>
        <begin position="8"/>
        <end position="145"/>
    </location>
</feature>
<dbReference type="AlphaFoldDB" id="A0A4R6FI49"/>
<dbReference type="SUPFAM" id="SSF51735">
    <property type="entry name" value="NAD(P)-binding Rossmann-fold domains"/>
    <property type="match status" value="1"/>
</dbReference>
<accession>A0A4R6FI49</accession>
<name>A0A4R6FI49_9SPHN</name>
<evidence type="ECO:0000313" key="2">
    <source>
        <dbReference type="EMBL" id="TDN81099.1"/>
    </source>
</evidence>
<evidence type="ECO:0000313" key="3">
    <source>
        <dbReference type="Proteomes" id="UP000295493"/>
    </source>
</evidence>
<organism evidence="2 3">
    <name type="scientific">Stakelama pacifica</name>
    <dbReference type="NCBI Taxonomy" id="517720"/>
    <lineage>
        <taxon>Bacteria</taxon>
        <taxon>Pseudomonadati</taxon>
        <taxon>Pseudomonadota</taxon>
        <taxon>Alphaproteobacteria</taxon>
        <taxon>Sphingomonadales</taxon>
        <taxon>Sphingomonadaceae</taxon>
        <taxon>Stakelama</taxon>
    </lineage>
</organism>
<reference evidence="2 3" key="1">
    <citation type="submission" date="2019-03" db="EMBL/GenBank/DDBJ databases">
        <title>Genomic Encyclopedia of Type Strains, Phase IV (KMG-IV): sequencing the most valuable type-strain genomes for metagenomic binning, comparative biology and taxonomic classification.</title>
        <authorList>
            <person name="Goeker M."/>
        </authorList>
    </citation>
    <scope>NUCLEOTIDE SEQUENCE [LARGE SCALE GENOMIC DNA]</scope>
    <source>
        <strain evidence="2 3">DSM 25059</strain>
    </source>
</reference>
<evidence type="ECO:0000259" key="1">
    <source>
        <dbReference type="Pfam" id="PF13460"/>
    </source>
</evidence>
<dbReference type="GO" id="GO:0005737">
    <property type="term" value="C:cytoplasm"/>
    <property type="evidence" value="ECO:0007669"/>
    <property type="project" value="TreeGrafter"/>
</dbReference>
<dbReference type="Gene3D" id="3.40.50.720">
    <property type="entry name" value="NAD(P)-binding Rossmann-like Domain"/>
    <property type="match status" value="1"/>
</dbReference>
<comment type="caution">
    <text evidence="2">The sequence shown here is derived from an EMBL/GenBank/DDBJ whole genome shotgun (WGS) entry which is preliminary data.</text>
</comment>
<dbReference type="Proteomes" id="UP000295493">
    <property type="component" value="Unassembled WGS sequence"/>
</dbReference>
<dbReference type="InterPro" id="IPR051783">
    <property type="entry name" value="NAD(P)-dependent_oxidoreduct"/>
</dbReference>
<dbReference type="RefSeq" id="WP_133495962.1">
    <property type="nucleotide sequence ID" value="NZ_BMLU01000008.1"/>
</dbReference>
<keyword evidence="3" id="KW-1185">Reference proteome</keyword>